<comment type="caution">
    <text evidence="8">The sequence shown here is derived from an EMBL/GenBank/DDBJ whole genome shotgun (WGS) entry which is preliminary data.</text>
</comment>
<evidence type="ECO:0000256" key="4">
    <source>
        <dbReference type="ARBA" id="ARBA00022741"/>
    </source>
</evidence>
<organism evidence="8 9">
    <name type="scientific">Ilex paraguariensis</name>
    <name type="common">yerba mate</name>
    <dbReference type="NCBI Taxonomy" id="185542"/>
    <lineage>
        <taxon>Eukaryota</taxon>
        <taxon>Viridiplantae</taxon>
        <taxon>Streptophyta</taxon>
        <taxon>Embryophyta</taxon>
        <taxon>Tracheophyta</taxon>
        <taxon>Spermatophyta</taxon>
        <taxon>Magnoliopsida</taxon>
        <taxon>eudicotyledons</taxon>
        <taxon>Gunneridae</taxon>
        <taxon>Pentapetalae</taxon>
        <taxon>asterids</taxon>
        <taxon>campanulids</taxon>
        <taxon>Aquifoliales</taxon>
        <taxon>Aquifoliaceae</taxon>
        <taxon>Ilex</taxon>
    </lineage>
</organism>
<proteinExistence type="inferred from homology"/>
<dbReference type="InterPro" id="IPR027417">
    <property type="entry name" value="P-loop_NTPase"/>
</dbReference>
<evidence type="ECO:0000256" key="5">
    <source>
        <dbReference type="ARBA" id="ARBA00022777"/>
    </source>
</evidence>
<evidence type="ECO:0000313" key="9">
    <source>
        <dbReference type="Proteomes" id="UP001642360"/>
    </source>
</evidence>
<dbReference type="EMBL" id="CAUOFW020003725">
    <property type="protein sequence ID" value="CAK9161706.1"/>
    <property type="molecule type" value="Genomic_DNA"/>
</dbReference>
<evidence type="ECO:0000313" key="8">
    <source>
        <dbReference type="EMBL" id="CAK9161706.1"/>
    </source>
</evidence>
<evidence type="ECO:0000256" key="1">
    <source>
        <dbReference type="ARBA" id="ARBA00007220"/>
    </source>
</evidence>
<evidence type="ECO:0000256" key="2">
    <source>
        <dbReference type="ARBA" id="ARBA00012955"/>
    </source>
</evidence>
<dbReference type="InterPro" id="IPR000850">
    <property type="entry name" value="Adenylat/UMP-CMP_kin"/>
</dbReference>
<evidence type="ECO:0000256" key="7">
    <source>
        <dbReference type="RuleBase" id="RU003330"/>
    </source>
</evidence>
<dbReference type="EMBL" id="CAUOFW020003725">
    <property type="protein sequence ID" value="CAK9161707.1"/>
    <property type="molecule type" value="Genomic_DNA"/>
</dbReference>
<evidence type="ECO:0000256" key="3">
    <source>
        <dbReference type="ARBA" id="ARBA00022679"/>
    </source>
</evidence>
<sequence>MVVLSLLRGALPPLGRLTWRSRAYGSAAAVQLHHDYDYEDDESELNSNRNRSMEDSDGAVLGRGVQWVIIGDPMAKRHLYAERLSKLLEVPHISMAALVRQELHPHSSLYKQIANAVNQGKLVPEDVIYGLLSKRLEDGYCSGETGFILDGIPRTRAQAEVLDQIVVIDLVVNLKCTEDFSVKKHLGSGIYSHAQEYLSMGSSGLNLILQSRDDKMKCSSIGIGVQKEKLQIHANQMKSLEDYYRKQKKLLEFPVVGAPGETWRGLLAALHLQHLSAVTSSPKLTS</sequence>
<keyword evidence="9" id="KW-1185">Reference proteome</keyword>
<dbReference type="SUPFAM" id="SSF52540">
    <property type="entry name" value="P-loop containing nucleoside triphosphate hydrolases"/>
    <property type="match status" value="1"/>
</dbReference>
<dbReference type="CDD" id="cd01428">
    <property type="entry name" value="ADK"/>
    <property type="match status" value="1"/>
</dbReference>
<dbReference type="Pfam" id="PF00406">
    <property type="entry name" value="ADK"/>
    <property type="match status" value="1"/>
</dbReference>
<dbReference type="GO" id="GO:0000166">
    <property type="term" value="F:nucleotide binding"/>
    <property type="evidence" value="ECO:0007669"/>
    <property type="project" value="UniProtKB-KW"/>
</dbReference>
<dbReference type="EC" id="2.7.4.3" evidence="2"/>
<dbReference type="InterPro" id="IPR033690">
    <property type="entry name" value="Adenylat_kinase_CS"/>
</dbReference>
<dbReference type="PROSITE" id="PS00113">
    <property type="entry name" value="ADENYLATE_KINASE"/>
    <property type="match status" value="1"/>
</dbReference>
<name>A0ABC8SWY0_9AQUA</name>
<protein>
    <recommendedName>
        <fullName evidence="2">adenylate kinase</fullName>
        <ecNumber evidence="2">2.7.4.3</ecNumber>
    </recommendedName>
    <alternativeName>
        <fullName evidence="6">ATP:AMP phosphotransferase</fullName>
    </alternativeName>
</protein>
<keyword evidence="3 7" id="KW-0808">Transferase</keyword>
<reference evidence="8 9" key="1">
    <citation type="submission" date="2024-02" db="EMBL/GenBank/DDBJ databases">
        <authorList>
            <person name="Vignale AGUSTIN F."/>
            <person name="Sosa J E."/>
            <person name="Modenutti C."/>
        </authorList>
    </citation>
    <scope>NUCLEOTIDE SEQUENCE [LARGE SCALE GENOMIC DNA]</scope>
</reference>
<keyword evidence="4" id="KW-0547">Nucleotide-binding</keyword>
<dbReference type="Proteomes" id="UP001642360">
    <property type="component" value="Unassembled WGS sequence"/>
</dbReference>
<dbReference type="Gene3D" id="3.40.50.300">
    <property type="entry name" value="P-loop containing nucleotide triphosphate hydrolases"/>
    <property type="match status" value="1"/>
</dbReference>
<gene>
    <name evidence="8" type="ORF">ILEXP_LOCUS30529</name>
</gene>
<dbReference type="PRINTS" id="PR00094">
    <property type="entry name" value="ADENYLTKNASE"/>
</dbReference>
<dbReference type="AlphaFoldDB" id="A0ABC8SWY0"/>
<evidence type="ECO:0000256" key="6">
    <source>
        <dbReference type="ARBA" id="ARBA00031517"/>
    </source>
</evidence>
<accession>A0ABC8SWY0</accession>
<dbReference type="GO" id="GO:0004017">
    <property type="term" value="F:AMP kinase activity"/>
    <property type="evidence" value="ECO:0007669"/>
    <property type="project" value="UniProtKB-EC"/>
</dbReference>
<dbReference type="PANTHER" id="PTHR23359">
    <property type="entry name" value="NUCLEOTIDE KINASE"/>
    <property type="match status" value="1"/>
</dbReference>
<keyword evidence="5 7" id="KW-0418">Kinase</keyword>
<comment type="similarity">
    <text evidence="1 7">Belongs to the adenylate kinase family.</text>
</comment>